<dbReference type="EMBL" id="BAABHS010000071">
    <property type="protein sequence ID" value="GAA4997625.1"/>
    <property type="molecule type" value="Genomic_DNA"/>
</dbReference>
<keyword evidence="3" id="KW-0460">Magnesium</keyword>
<gene>
    <name evidence="4" type="ORF">GCM10023205_83880</name>
</gene>
<dbReference type="PRINTS" id="PR00413">
    <property type="entry name" value="HADHALOGNASE"/>
</dbReference>
<comment type="caution">
    <text evidence="4">The sequence shown here is derived from an EMBL/GenBank/DDBJ whole genome shotgun (WGS) entry which is preliminary data.</text>
</comment>
<dbReference type="InterPro" id="IPR023214">
    <property type="entry name" value="HAD_sf"/>
</dbReference>
<reference evidence="5" key="1">
    <citation type="journal article" date="2019" name="Int. J. Syst. Evol. Microbiol.">
        <title>The Global Catalogue of Microorganisms (GCM) 10K type strain sequencing project: providing services to taxonomists for standard genome sequencing and annotation.</title>
        <authorList>
            <consortium name="The Broad Institute Genomics Platform"/>
            <consortium name="The Broad Institute Genome Sequencing Center for Infectious Disease"/>
            <person name="Wu L."/>
            <person name="Ma J."/>
        </authorList>
    </citation>
    <scope>NUCLEOTIDE SEQUENCE [LARGE SCALE GENOMIC DNA]</scope>
    <source>
        <strain evidence="5">JCM 17986</strain>
    </source>
</reference>
<evidence type="ECO:0008006" key="6">
    <source>
        <dbReference type="Google" id="ProtNLM"/>
    </source>
</evidence>
<dbReference type="SUPFAM" id="SSF56784">
    <property type="entry name" value="HAD-like"/>
    <property type="match status" value="1"/>
</dbReference>
<proteinExistence type="predicted"/>
<dbReference type="InterPro" id="IPR036412">
    <property type="entry name" value="HAD-like_sf"/>
</dbReference>
<sequence length="218" mass="22635">MLLLVDLDNTLVDRDRAFRDAVAAFLAEHALPDGDLAWAAGVDAGGSTPRPDVAAALSARYGDVVPEAAIRGLVDGGAAGRVVPADAARDALSAARERGWTCVIVTNGRTVQQETKIRRTGLDRLVDGWVVSEAVGAAKPDPEIFRAAAALVGASPVEPTWVVGDSPQADIAGAYAFGALSVWIANGRVWTEASYRPTHTAPDVAAAIRHVLRPGAQG</sequence>
<accession>A0ABP9IGU3</accession>
<evidence type="ECO:0000256" key="1">
    <source>
        <dbReference type="ARBA" id="ARBA00001946"/>
    </source>
</evidence>
<dbReference type="Gene3D" id="1.10.150.520">
    <property type="match status" value="1"/>
</dbReference>
<organism evidence="4 5">
    <name type="scientific">Yinghuangia aomiensis</name>
    <dbReference type="NCBI Taxonomy" id="676205"/>
    <lineage>
        <taxon>Bacteria</taxon>
        <taxon>Bacillati</taxon>
        <taxon>Actinomycetota</taxon>
        <taxon>Actinomycetes</taxon>
        <taxon>Kitasatosporales</taxon>
        <taxon>Streptomycetaceae</taxon>
        <taxon>Yinghuangia</taxon>
    </lineage>
</organism>
<protein>
    <recommendedName>
        <fullName evidence="6">Hydrolase of the HAD superfamily</fullName>
    </recommendedName>
</protein>
<dbReference type="Gene3D" id="3.40.50.1000">
    <property type="entry name" value="HAD superfamily/HAD-like"/>
    <property type="match status" value="1"/>
</dbReference>
<keyword evidence="2" id="KW-0378">Hydrolase</keyword>
<name>A0ABP9IGU3_9ACTN</name>
<keyword evidence="5" id="KW-1185">Reference proteome</keyword>
<evidence type="ECO:0000256" key="3">
    <source>
        <dbReference type="ARBA" id="ARBA00022842"/>
    </source>
</evidence>
<dbReference type="InterPro" id="IPR051400">
    <property type="entry name" value="HAD-like_hydrolase"/>
</dbReference>
<dbReference type="SFLD" id="SFLDG01129">
    <property type="entry name" value="C1.5:_HAD__Beta-PGM__Phosphata"/>
    <property type="match status" value="1"/>
</dbReference>
<dbReference type="Proteomes" id="UP001500466">
    <property type="component" value="Unassembled WGS sequence"/>
</dbReference>
<dbReference type="InterPro" id="IPR006439">
    <property type="entry name" value="HAD-SF_hydro_IA"/>
</dbReference>
<dbReference type="SFLD" id="SFLDS00003">
    <property type="entry name" value="Haloacid_Dehalogenase"/>
    <property type="match status" value="1"/>
</dbReference>
<dbReference type="RefSeq" id="WP_345681165.1">
    <property type="nucleotide sequence ID" value="NZ_BAABHS010000071.1"/>
</dbReference>
<comment type="cofactor">
    <cofactor evidence="1">
        <name>Mg(2+)</name>
        <dbReference type="ChEBI" id="CHEBI:18420"/>
    </cofactor>
</comment>
<dbReference type="Pfam" id="PF00702">
    <property type="entry name" value="Hydrolase"/>
    <property type="match status" value="1"/>
</dbReference>
<evidence type="ECO:0000313" key="5">
    <source>
        <dbReference type="Proteomes" id="UP001500466"/>
    </source>
</evidence>
<dbReference type="PANTHER" id="PTHR46470">
    <property type="entry name" value="N-ACYLNEURAMINATE-9-PHOSPHATASE"/>
    <property type="match status" value="1"/>
</dbReference>
<evidence type="ECO:0000256" key="2">
    <source>
        <dbReference type="ARBA" id="ARBA00022801"/>
    </source>
</evidence>
<dbReference type="NCBIfam" id="TIGR01549">
    <property type="entry name" value="HAD-SF-IA-v1"/>
    <property type="match status" value="1"/>
</dbReference>
<evidence type="ECO:0000313" key="4">
    <source>
        <dbReference type="EMBL" id="GAA4997625.1"/>
    </source>
</evidence>